<protein>
    <submittedName>
        <fullName evidence="1">Uncharacterized protein</fullName>
    </submittedName>
</protein>
<dbReference type="PATRIC" id="fig|754093.4.peg.3550"/>
<sequence length="32" mass="3805">MAPQTLREALRVHFYIQKENKRGQKTFKPFAA</sequence>
<accession>A0A0A6ZWJ8</accession>
<gene>
    <name evidence="1" type="ORF">Asd1617_03651</name>
</gene>
<reference evidence="1 2" key="1">
    <citation type="submission" date="2013-09" db="EMBL/GenBank/DDBJ databases">
        <title>Comparative genomics of Sd1617 to representative strains in evaluating its pathogenesis.</title>
        <authorList>
            <person name="Aksomboon Vongsawan A."/>
            <person name="Kapatral V."/>
            <person name="Vaisvil B."/>
            <person name="Serichantalergs O."/>
            <person name="Hale T.L."/>
            <person name="Mason C.J."/>
        </authorList>
    </citation>
    <scope>NUCLEOTIDE SEQUENCE [LARGE SCALE GENOMIC DNA]</scope>
    <source>
        <strain evidence="1 2">1617</strain>
    </source>
</reference>
<organism evidence="1 2">
    <name type="scientific">Shigella dysenteriae 1617</name>
    <dbReference type="NCBI Taxonomy" id="754093"/>
    <lineage>
        <taxon>Bacteria</taxon>
        <taxon>Pseudomonadati</taxon>
        <taxon>Pseudomonadota</taxon>
        <taxon>Gammaproteobacteria</taxon>
        <taxon>Enterobacterales</taxon>
        <taxon>Enterobacteriaceae</taxon>
        <taxon>Shigella</taxon>
    </lineage>
</organism>
<dbReference type="EMBL" id="CP006736">
    <property type="protein sequence ID" value="AHA66478.1"/>
    <property type="molecule type" value="Genomic_DNA"/>
</dbReference>
<dbReference type="HOGENOM" id="CLU_3391341_0_0_6"/>
<name>A0A0A6ZWJ8_SHIDY</name>
<dbReference type="Proteomes" id="UP000031647">
    <property type="component" value="Chromosome"/>
</dbReference>
<proteinExistence type="predicted"/>
<evidence type="ECO:0000313" key="1">
    <source>
        <dbReference type="EMBL" id="AHA66478.1"/>
    </source>
</evidence>
<evidence type="ECO:0000313" key="2">
    <source>
        <dbReference type="Proteomes" id="UP000031647"/>
    </source>
</evidence>
<dbReference type="AlphaFoldDB" id="A0A0A6ZWJ8"/>
<dbReference type="KEGG" id="sdz:Asd1617_03651"/>